<dbReference type="Pfam" id="PF03732">
    <property type="entry name" value="Retrotrans_gag"/>
    <property type="match status" value="1"/>
</dbReference>
<protein>
    <recommendedName>
        <fullName evidence="2">Retrotransposon gag domain-containing protein</fullName>
    </recommendedName>
</protein>
<proteinExistence type="predicted"/>
<accession>A0A843UTS1</accession>
<evidence type="ECO:0000256" key="1">
    <source>
        <dbReference type="SAM" id="MobiDB-lite"/>
    </source>
</evidence>
<gene>
    <name evidence="3" type="ORF">Taro_018413</name>
</gene>
<evidence type="ECO:0000313" key="3">
    <source>
        <dbReference type="EMBL" id="MQL85877.1"/>
    </source>
</evidence>
<name>A0A843UTS1_COLES</name>
<evidence type="ECO:0000259" key="2">
    <source>
        <dbReference type="Pfam" id="PF03732"/>
    </source>
</evidence>
<dbReference type="OrthoDB" id="786614at2759"/>
<comment type="caution">
    <text evidence="3">The sequence shown here is derived from an EMBL/GenBank/DDBJ whole genome shotgun (WGS) entry which is preliminary data.</text>
</comment>
<dbReference type="Proteomes" id="UP000652761">
    <property type="component" value="Unassembled WGS sequence"/>
</dbReference>
<feature type="domain" description="Retrotransposon gag" evidence="2">
    <location>
        <begin position="100"/>
        <end position="169"/>
    </location>
</feature>
<sequence length="279" mass="30807">MKDQPGRAHNAPRRQGRLNAVIEADLPEEGGMGRVEEFLATGEAGDPHTKPFFFPVVSAATCADSHLEVDQRASSVDTTWASVDTLSQISSEGVMGKSQVSTLPDLVSTLPDQFCPKGQEKKVNEFSGLKQLRMLVSEYEAQFVRLSKYAPHLVSTEKLKTKRFMNGLRSNFITQLTPHLITAYSEMVRRALALEAANEAVDKIRGKSGEGSSDRKRKYESRNAPKVQQTTKKAGEALCTLEKHPEVYWKGKEKVWHSRGVPPMGLEVEAGHPSLGIAF</sequence>
<feature type="region of interest" description="Disordered" evidence="1">
    <location>
        <begin position="205"/>
        <end position="232"/>
    </location>
</feature>
<dbReference type="AlphaFoldDB" id="A0A843UTS1"/>
<feature type="compositionally biased region" description="Basic and acidic residues" evidence="1">
    <location>
        <begin position="205"/>
        <end position="214"/>
    </location>
</feature>
<dbReference type="InterPro" id="IPR005162">
    <property type="entry name" value="Retrotrans_gag_dom"/>
</dbReference>
<reference evidence="3" key="1">
    <citation type="submission" date="2017-07" db="EMBL/GenBank/DDBJ databases">
        <title>Taro Niue Genome Assembly and Annotation.</title>
        <authorList>
            <person name="Atibalentja N."/>
            <person name="Keating K."/>
            <person name="Fields C.J."/>
        </authorList>
    </citation>
    <scope>NUCLEOTIDE SEQUENCE</scope>
    <source>
        <strain evidence="3">Niue_2</strain>
        <tissue evidence="3">Leaf</tissue>
    </source>
</reference>
<dbReference type="EMBL" id="NMUH01000856">
    <property type="protein sequence ID" value="MQL85877.1"/>
    <property type="molecule type" value="Genomic_DNA"/>
</dbReference>
<organism evidence="3 4">
    <name type="scientific">Colocasia esculenta</name>
    <name type="common">Wild taro</name>
    <name type="synonym">Arum esculentum</name>
    <dbReference type="NCBI Taxonomy" id="4460"/>
    <lineage>
        <taxon>Eukaryota</taxon>
        <taxon>Viridiplantae</taxon>
        <taxon>Streptophyta</taxon>
        <taxon>Embryophyta</taxon>
        <taxon>Tracheophyta</taxon>
        <taxon>Spermatophyta</taxon>
        <taxon>Magnoliopsida</taxon>
        <taxon>Liliopsida</taxon>
        <taxon>Araceae</taxon>
        <taxon>Aroideae</taxon>
        <taxon>Colocasieae</taxon>
        <taxon>Colocasia</taxon>
    </lineage>
</organism>
<evidence type="ECO:0000313" key="4">
    <source>
        <dbReference type="Proteomes" id="UP000652761"/>
    </source>
</evidence>
<keyword evidence="4" id="KW-1185">Reference proteome</keyword>